<dbReference type="VEuPathDB" id="FungiDB:CXQ85_000242"/>
<dbReference type="GO" id="GO:0000127">
    <property type="term" value="C:transcription factor TFIIIC complex"/>
    <property type="evidence" value="ECO:0007669"/>
    <property type="project" value="TreeGrafter"/>
</dbReference>
<dbReference type="InterPro" id="IPR052416">
    <property type="entry name" value="GTF3C_component"/>
</dbReference>
<dbReference type="Proteomes" id="UP000244309">
    <property type="component" value="Unassembled WGS sequence"/>
</dbReference>
<dbReference type="STRING" id="45357.A0A2V1AT56"/>
<dbReference type="GeneID" id="37005575"/>
<evidence type="ECO:0000313" key="4">
    <source>
        <dbReference type="EMBL" id="PVH21270.1"/>
    </source>
</evidence>
<name>A0A2V1AT56_9ASCO</name>
<sequence>MATEADELILSANLPRTRDLSFVGRFHHNYGFEEKQFEYLLQQKDLWGDKLFYINEVPFKQAVANGQHHVRQVPEVTSDELSFPKFEGSEVSESDYKARFGCDDPIDINFTSSQKESKKALRYGEALNLKELYKRNAIALNVGGIVTAMKWLPYGSLLAVAVAYHKDGLSKAITSPSMSIFPHNQDKSDVSSCIQFWKYDSGKNSLSLRKVLLTSSFGTSSTINWLPLKVRDGNMGVLSALFSDGKVHFFRIDLPATGTQYIEVATASWTIAMTDERDNNSHLPITTYDVFDETKIIVGTLDGAIAEFVLPGSDEQPEVPSFVEYVVDSAISTVTVAPVFNGHVLLINTTTTRSFAILYENIRQSRVETAYTISSLQPRYHRGLRIFVYPDSAESIGYSFARHPHQKHSLLLRTEYISSFHTSEYLDHPFALVGNVAGDLYVINIARKIFGVPKAHNKLIVPLKVWSVSLEDDRQTLRLSGDYMPTTADKSDVAYSFTPAEIGISACAWIEDLDGSSAYAMSTYSGLMILERLDPQLT</sequence>
<gene>
    <name evidence="4" type="ORF">CXQ85_000242</name>
</gene>
<protein>
    <recommendedName>
        <fullName evidence="6">Transcription factor IIIC 90kDa subunit N-terminal domain-containing protein</fullName>
    </recommendedName>
</protein>
<evidence type="ECO:0000256" key="3">
    <source>
        <dbReference type="ARBA" id="ARBA00023242"/>
    </source>
</evidence>
<proteinExistence type="predicted"/>
<evidence type="ECO:0000256" key="2">
    <source>
        <dbReference type="ARBA" id="ARBA00023163"/>
    </source>
</evidence>
<dbReference type="PANTHER" id="PTHR15052:SF2">
    <property type="entry name" value="GENERAL TRANSCRIPTION FACTOR 3C POLYPEPTIDE 2"/>
    <property type="match status" value="1"/>
</dbReference>
<accession>A0A2V1AT56</accession>
<keyword evidence="5" id="KW-1185">Reference proteome</keyword>
<dbReference type="SUPFAM" id="SSF50978">
    <property type="entry name" value="WD40 repeat-like"/>
    <property type="match status" value="1"/>
</dbReference>
<dbReference type="PANTHER" id="PTHR15052">
    <property type="entry name" value="RNA POLYMERASE III TRANSCRIPTION INITIATION FACTOR COMPLEX SUBUNIT"/>
    <property type="match status" value="1"/>
</dbReference>
<comment type="caution">
    <text evidence="4">The sequence shown here is derived from an EMBL/GenBank/DDBJ whole genome shotgun (WGS) entry which is preliminary data.</text>
</comment>
<keyword evidence="2" id="KW-0804">Transcription</keyword>
<organism evidence="4 5">
    <name type="scientific">Candidozyma haemuli</name>
    <dbReference type="NCBI Taxonomy" id="45357"/>
    <lineage>
        <taxon>Eukaryota</taxon>
        <taxon>Fungi</taxon>
        <taxon>Dikarya</taxon>
        <taxon>Ascomycota</taxon>
        <taxon>Saccharomycotina</taxon>
        <taxon>Pichiomycetes</taxon>
        <taxon>Metschnikowiaceae</taxon>
        <taxon>Candidozyma</taxon>
    </lineage>
</organism>
<evidence type="ECO:0008006" key="6">
    <source>
        <dbReference type="Google" id="ProtNLM"/>
    </source>
</evidence>
<dbReference type="RefSeq" id="XP_025342210.1">
    <property type="nucleotide sequence ID" value="XM_025483995.1"/>
</dbReference>
<keyword evidence="3" id="KW-0539">Nucleus</keyword>
<dbReference type="OrthoDB" id="4703at2759"/>
<reference evidence="4 5" key="1">
    <citation type="submission" date="2017-12" db="EMBL/GenBank/DDBJ databases">
        <title>Genome Sequence of a Multidrug-Resistant Candida haemulonii Isolate from a Patient with Chronic Leg Ulcers in Israel.</title>
        <authorList>
            <person name="Chow N.A."/>
            <person name="Gade L."/>
            <person name="Batra D."/>
            <person name="Rowe L.A."/>
            <person name="Ben-Ami R."/>
            <person name="Loparev V.N."/>
            <person name="Litvintseva A.P."/>
        </authorList>
    </citation>
    <scope>NUCLEOTIDE SEQUENCE [LARGE SCALE GENOMIC DNA]</scope>
    <source>
        <strain evidence="4 5">B11899</strain>
    </source>
</reference>
<dbReference type="AlphaFoldDB" id="A0A2V1AT56"/>
<dbReference type="EMBL" id="PKFO01000005">
    <property type="protein sequence ID" value="PVH21270.1"/>
    <property type="molecule type" value="Genomic_DNA"/>
</dbReference>
<dbReference type="InterPro" id="IPR036322">
    <property type="entry name" value="WD40_repeat_dom_sf"/>
</dbReference>
<dbReference type="GO" id="GO:0006383">
    <property type="term" value="P:transcription by RNA polymerase III"/>
    <property type="evidence" value="ECO:0007669"/>
    <property type="project" value="TreeGrafter"/>
</dbReference>
<dbReference type="GO" id="GO:0005634">
    <property type="term" value="C:nucleus"/>
    <property type="evidence" value="ECO:0007669"/>
    <property type="project" value="UniProtKB-SubCell"/>
</dbReference>
<evidence type="ECO:0000256" key="1">
    <source>
        <dbReference type="ARBA" id="ARBA00004123"/>
    </source>
</evidence>
<comment type="subcellular location">
    <subcellularLocation>
        <location evidence="1">Nucleus</location>
    </subcellularLocation>
</comment>
<evidence type="ECO:0000313" key="5">
    <source>
        <dbReference type="Proteomes" id="UP000244309"/>
    </source>
</evidence>